<evidence type="ECO:0000313" key="2">
    <source>
        <dbReference type="EMBL" id="GFR52910.1"/>
    </source>
</evidence>
<dbReference type="AlphaFoldDB" id="A0AAD3HUB0"/>
<dbReference type="EMBL" id="BMAR01000075">
    <property type="protein sequence ID" value="GFR52910.1"/>
    <property type="molecule type" value="Genomic_DNA"/>
</dbReference>
<comment type="caution">
    <text evidence="2">The sequence shown here is derived from an EMBL/GenBank/DDBJ whole genome shotgun (WGS) entry which is preliminary data.</text>
</comment>
<feature type="region of interest" description="Disordered" evidence="1">
    <location>
        <begin position="76"/>
        <end position="106"/>
    </location>
</feature>
<sequence>MDTTTKIPGLTLKRCRPTPEWECTACTVRITRADKAKRHVRSCKMQGSTLLLQPQPPPAAPAHVAAAAAPDEQPFEALDQPLPDQHMELDPPAGLPEPAAEGSPRLTEAQQDAMLAIFHVEDDNDMAGGEAYPPGDDMEPSENGYPADPDDPVNIYAEILSAYADVLEGGAADSPNNDVGMVEEAAEHPANIRSCGCGCDMPYLTPGTRPYFEAHLDKPLWVVRHPFSGEVLVQCTHTLRQKLNGLMGHIQEHGPRREQLESQLRLESCSLPPGNTLPTSLYMITELSGAPRWKEYEYHVCSDERCTGHLFGKPPNDGSAQEMECPHCGKPRYK</sequence>
<keyword evidence="3" id="KW-1185">Reference proteome</keyword>
<dbReference type="Proteomes" id="UP001054857">
    <property type="component" value="Unassembled WGS sequence"/>
</dbReference>
<name>A0AAD3HUB0_9CHLO</name>
<organism evidence="2 3">
    <name type="scientific">Astrephomene gubernaculifera</name>
    <dbReference type="NCBI Taxonomy" id="47775"/>
    <lineage>
        <taxon>Eukaryota</taxon>
        <taxon>Viridiplantae</taxon>
        <taxon>Chlorophyta</taxon>
        <taxon>core chlorophytes</taxon>
        <taxon>Chlorophyceae</taxon>
        <taxon>CS clade</taxon>
        <taxon>Chlamydomonadales</taxon>
        <taxon>Astrephomenaceae</taxon>
        <taxon>Astrephomene</taxon>
    </lineage>
</organism>
<evidence type="ECO:0000313" key="3">
    <source>
        <dbReference type="Proteomes" id="UP001054857"/>
    </source>
</evidence>
<proteinExistence type="predicted"/>
<accession>A0AAD3HUB0</accession>
<feature type="region of interest" description="Disordered" evidence="1">
    <location>
        <begin position="126"/>
        <end position="145"/>
    </location>
</feature>
<feature type="compositionally biased region" description="Low complexity" evidence="1">
    <location>
        <begin position="90"/>
        <end position="104"/>
    </location>
</feature>
<gene>
    <name evidence="2" type="ORF">Agub_g15556</name>
</gene>
<reference evidence="2 3" key="1">
    <citation type="journal article" date="2021" name="Sci. Rep.">
        <title>Genome sequencing of the multicellular alga Astrephomene provides insights into convergent evolution of germ-soma differentiation.</title>
        <authorList>
            <person name="Yamashita S."/>
            <person name="Yamamoto K."/>
            <person name="Matsuzaki R."/>
            <person name="Suzuki S."/>
            <person name="Yamaguchi H."/>
            <person name="Hirooka S."/>
            <person name="Minakuchi Y."/>
            <person name="Miyagishima S."/>
            <person name="Kawachi M."/>
            <person name="Toyoda A."/>
            <person name="Nozaki H."/>
        </authorList>
    </citation>
    <scope>NUCLEOTIDE SEQUENCE [LARGE SCALE GENOMIC DNA]</scope>
    <source>
        <strain evidence="2 3">NIES-4017</strain>
    </source>
</reference>
<feature type="non-terminal residue" evidence="2">
    <location>
        <position position="334"/>
    </location>
</feature>
<evidence type="ECO:0000256" key="1">
    <source>
        <dbReference type="SAM" id="MobiDB-lite"/>
    </source>
</evidence>
<protein>
    <submittedName>
        <fullName evidence="2">Uncharacterized protein</fullName>
    </submittedName>
</protein>